<protein>
    <recommendedName>
        <fullName evidence="3">UPF0319 protein C9J12_07775</fullName>
    </recommendedName>
</protein>
<dbReference type="EMBL" id="PYMJ01000006">
    <property type="protein sequence ID" value="PSU49384.1"/>
    <property type="molecule type" value="Genomic_DNA"/>
</dbReference>
<proteinExistence type="inferred from homology"/>
<organism evidence="4 5">
    <name type="scientific">Photobacterium frigidiphilum</name>
    <dbReference type="NCBI Taxonomy" id="264736"/>
    <lineage>
        <taxon>Bacteria</taxon>
        <taxon>Pseudomonadati</taxon>
        <taxon>Pseudomonadota</taxon>
        <taxon>Gammaproteobacteria</taxon>
        <taxon>Vibrionales</taxon>
        <taxon>Vibrionaceae</taxon>
        <taxon>Photobacterium</taxon>
    </lineage>
</organism>
<dbReference type="PANTHER" id="PTHR38108:SF1">
    <property type="entry name" value="UPF0319 PROTEIN YCCT"/>
    <property type="match status" value="1"/>
</dbReference>
<dbReference type="AlphaFoldDB" id="A0A2T3JK30"/>
<dbReference type="Proteomes" id="UP000240987">
    <property type="component" value="Unassembled WGS sequence"/>
</dbReference>
<feature type="chain" id="PRO_5015789986" description="UPF0319 protein C9J12_07775" evidence="3">
    <location>
        <begin position="22"/>
        <end position="214"/>
    </location>
</feature>
<dbReference type="InterPro" id="IPR018635">
    <property type="entry name" value="UPF0319"/>
</dbReference>
<sequence precursor="true">MKLRTAIIALTACGLSFPTLADVNLELPKSAELVLVNGVDAEGNAALTLKDGKNQIAFRIEQNYRENGDYNLFKSDIVIMTFDGQDANYVLTLPKITSSLEGEKFNRNPSLKLKNKSDSSVNFEQGKLMKNGVQFGRDLEKEMAVYNQSSQPAAYAMATGAIAVTLPATINPADYPALQNKNGDKTTVAGQMLDYWYSQADEATRANFKARIAK</sequence>
<keyword evidence="5" id="KW-1185">Reference proteome</keyword>
<comment type="similarity">
    <text evidence="1 3">Belongs to the UPF0319 family.</text>
</comment>
<reference evidence="4 5" key="1">
    <citation type="submission" date="2018-01" db="EMBL/GenBank/DDBJ databases">
        <title>Whole genome sequencing of Histamine producing bacteria.</title>
        <authorList>
            <person name="Butler K."/>
        </authorList>
    </citation>
    <scope>NUCLEOTIDE SEQUENCE [LARGE SCALE GENOMIC DNA]</scope>
    <source>
        <strain evidence="4 5">JCM 12947</strain>
    </source>
</reference>
<comment type="caution">
    <text evidence="4">The sequence shown here is derived from an EMBL/GenBank/DDBJ whole genome shotgun (WGS) entry which is preliminary data.</text>
</comment>
<evidence type="ECO:0000256" key="1">
    <source>
        <dbReference type="ARBA" id="ARBA00008490"/>
    </source>
</evidence>
<dbReference type="RefSeq" id="WP_107242180.1">
    <property type="nucleotide sequence ID" value="NZ_PYMJ01000006.1"/>
</dbReference>
<evidence type="ECO:0000313" key="5">
    <source>
        <dbReference type="Proteomes" id="UP000240987"/>
    </source>
</evidence>
<dbReference type="HAMAP" id="MF_00789">
    <property type="entry name" value="UPF0319"/>
    <property type="match status" value="1"/>
</dbReference>
<dbReference type="Pfam" id="PF09829">
    <property type="entry name" value="DUF2057"/>
    <property type="match status" value="1"/>
</dbReference>
<dbReference type="PANTHER" id="PTHR38108">
    <property type="entry name" value="UPF0319 PROTEIN YCCT"/>
    <property type="match status" value="1"/>
</dbReference>
<name>A0A2T3JK30_9GAMM</name>
<accession>A0A2T3JK30</accession>
<evidence type="ECO:0000313" key="4">
    <source>
        <dbReference type="EMBL" id="PSU49384.1"/>
    </source>
</evidence>
<dbReference type="OrthoDB" id="7058190at2"/>
<evidence type="ECO:0000256" key="3">
    <source>
        <dbReference type="HAMAP-Rule" id="MF_00789"/>
    </source>
</evidence>
<gene>
    <name evidence="4" type="ORF">C9J12_07775</name>
</gene>
<feature type="signal peptide" evidence="3">
    <location>
        <begin position="1"/>
        <end position="21"/>
    </location>
</feature>
<keyword evidence="2 3" id="KW-0732">Signal</keyword>
<evidence type="ECO:0000256" key="2">
    <source>
        <dbReference type="ARBA" id="ARBA00022729"/>
    </source>
</evidence>